<evidence type="ECO:0000256" key="6">
    <source>
        <dbReference type="ARBA" id="ARBA00034078"/>
    </source>
</evidence>
<keyword evidence="4" id="KW-0408">Iron</keyword>
<evidence type="ECO:0000313" key="8">
    <source>
        <dbReference type="EMBL" id="MFC5946864.1"/>
    </source>
</evidence>
<dbReference type="RefSeq" id="WP_379563167.1">
    <property type="nucleotide sequence ID" value="NZ_JBHSQK010000003.1"/>
</dbReference>
<name>A0ABW1I3H9_9PSEU</name>
<evidence type="ECO:0000256" key="4">
    <source>
        <dbReference type="ARBA" id="ARBA00023004"/>
    </source>
</evidence>
<dbReference type="PROSITE" id="PS00814">
    <property type="entry name" value="ADX"/>
    <property type="match status" value="1"/>
</dbReference>
<reference evidence="9" key="1">
    <citation type="journal article" date="2019" name="Int. J. Syst. Evol. Microbiol.">
        <title>The Global Catalogue of Microorganisms (GCM) 10K type strain sequencing project: providing services to taxonomists for standard genome sequencing and annotation.</title>
        <authorList>
            <consortium name="The Broad Institute Genomics Platform"/>
            <consortium name="The Broad Institute Genome Sequencing Center for Infectious Disease"/>
            <person name="Wu L."/>
            <person name="Ma J."/>
        </authorList>
    </citation>
    <scope>NUCLEOTIDE SEQUENCE [LARGE SCALE GENOMIC DNA]</scope>
    <source>
        <strain evidence="9">CGMCC 4.7397</strain>
    </source>
</reference>
<evidence type="ECO:0000256" key="3">
    <source>
        <dbReference type="ARBA" id="ARBA00022723"/>
    </source>
</evidence>
<dbReference type="InterPro" id="IPR001041">
    <property type="entry name" value="2Fe-2S_ferredoxin-type"/>
</dbReference>
<protein>
    <submittedName>
        <fullName evidence="8">2Fe-2S iron-sulfur cluster-binding protein</fullName>
    </submittedName>
</protein>
<sequence length="106" mass="11131">MAKIRFVGADGTETTVEAAAGASIMQAAVSQGVPGIVGECGGSLMCSTCHVYIDDQEDLGIVAVDDEEDEMLDAAAAERRETSRLACQIRPSGDTELVVHVPETQY</sequence>
<dbReference type="Proteomes" id="UP001596119">
    <property type="component" value="Unassembled WGS sequence"/>
</dbReference>
<comment type="similarity">
    <text evidence="1">Belongs to the adrenodoxin/putidaredoxin family.</text>
</comment>
<evidence type="ECO:0000256" key="5">
    <source>
        <dbReference type="ARBA" id="ARBA00023014"/>
    </source>
</evidence>
<dbReference type="Pfam" id="PF00111">
    <property type="entry name" value="Fer2"/>
    <property type="match status" value="1"/>
</dbReference>
<evidence type="ECO:0000313" key="9">
    <source>
        <dbReference type="Proteomes" id="UP001596119"/>
    </source>
</evidence>
<evidence type="ECO:0000259" key="7">
    <source>
        <dbReference type="PROSITE" id="PS51085"/>
    </source>
</evidence>
<dbReference type="PANTHER" id="PTHR23426">
    <property type="entry name" value="FERREDOXIN/ADRENODOXIN"/>
    <property type="match status" value="1"/>
</dbReference>
<organism evidence="8 9">
    <name type="scientific">Pseudonocardia lutea</name>
    <dbReference type="NCBI Taxonomy" id="2172015"/>
    <lineage>
        <taxon>Bacteria</taxon>
        <taxon>Bacillati</taxon>
        <taxon>Actinomycetota</taxon>
        <taxon>Actinomycetes</taxon>
        <taxon>Pseudonocardiales</taxon>
        <taxon>Pseudonocardiaceae</taxon>
        <taxon>Pseudonocardia</taxon>
    </lineage>
</organism>
<accession>A0ABW1I3H9</accession>
<feature type="domain" description="2Fe-2S ferredoxin-type" evidence="7">
    <location>
        <begin position="2"/>
        <end position="105"/>
    </location>
</feature>
<gene>
    <name evidence="8" type="ORF">ACFQH9_01065</name>
</gene>
<keyword evidence="2" id="KW-0001">2Fe-2S</keyword>
<dbReference type="PROSITE" id="PS51085">
    <property type="entry name" value="2FE2S_FER_2"/>
    <property type="match status" value="1"/>
</dbReference>
<dbReference type="PRINTS" id="PR00355">
    <property type="entry name" value="ADRENODOXIN"/>
</dbReference>
<dbReference type="Gene3D" id="3.10.20.30">
    <property type="match status" value="1"/>
</dbReference>
<keyword evidence="5" id="KW-0411">Iron-sulfur</keyword>
<comment type="cofactor">
    <cofactor evidence="6">
        <name>[2Fe-2S] cluster</name>
        <dbReference type="ChEBI" id="CHEBI:190135"/>
    </cofactor>
</comment>
<dbReference type="InterPro" id="IPR012675">
    <property type="entry name" value="Beta-grasp_dom_sf"/>
</dbReference>
<keyword evidence="9" id="KW-1185">Reference proteome</keyword>
<dbReference type="EMBL" id="JBHSQK010000003">
    <property type="protein sequence ID" value="MFC5946864.1"/>
    <property type="molecule type" value="Genomic_DNA"/>
</dbReference>
<dbReference type="SUPFAM" id="SSF54292">
    <property type="entry name" value="2Fe-2S ferredoxin-like"/>
    <property type="match status" value="1"/>
</dbReference>
<dbReference type="PANTHER" id="PTHR23426:SF65">
    <property type="entry name" value="FERREDOXIN-2, MITOCHONDRIAL"/>
    <property type="match status" value="1"/>
</dbReference>
<evidence type="ECO:0000256" key="2">
    <source>
        <dbReference type="ARBA" id="ARBA00022714"/>
    </source>
</evidence>
<comment type="caution">
    <text evidence="8">The sequence shown here is derived from an EMBL/GenBank/DDBJ whole genome shotgun (WGS) entry which is preliminary data.</text>
</comment>
<dbReference type="InterPro" id="IPR036010">
    <property type="entry name" value="2Fe-2S_ferredoxin-like_sf"/>
</dbReference>
<evidence type="ECO:0000256" key="1">
    <source>
        <dbReference type="ARBA" id="ARBA00010914"/>
    </source>
</evidence>
<proteinExistence type="inferred from homology"/>
<dbReference type="InterPro" id="IPR001055">
    <property type="entry name" value="Adrenodoxin-like"/>
</dbReference>
<dbReference type="InterPro" id="IPR018298">
    <property type="entry name" value="Adrenodoxin_Fe-S_BS"/>
</dbReference>
<keyword evidence="3" id="KW-0479">Metal-binding</keyword>
<dbReference type="CDD" id="cd00207">
    <property type="entry name" value="fer2"/>
    <property type="match status" value="1"/>
</dbReference>